<dbReference type="Gene3D" id="2.70.70.10">
    <property type="entry name" value="Glucose Permease (Domain IIA)"/>
    <property type="match status" value="1"/>
</dbReference>
<name>A0A7W9CEV0_9MICO</name>
<gene>
    <name evidence="2" type="ORF">HD600_002812</name>
</gene>
<keyword evidence="2" id="KW-0378">Hydrolase</keyword>
<dbReference type="Proteomes" id="UP000517712">
    <property type="component" value="Unassembled WGS sequence"/>
</dbReference>
<reference evidence="2 3" key="1">
    <citation type="submission" date="2020-08" db="EMBL/GenBank/DDBJ databases">
        <title>Sequencing the genomes of 1000 actinobacteria strains.</title>
        <authorList>
            <person name="Klenk H.-P."/>
        </authorList>
    </citation>
    <scope>NUCLEOTIDE SEQUENCE [LARGE SCALE GENOMIC DNA]</scope>
    <source>
        <strain evidence="2 3">DSM 24823</strain>
    </source>
</reference>
<dbReference type="GO" id="GO:0004222">
    <property type="term" value="F:metalloendopeptidase activity"/>
    <property type="evidence" value="ECO:0007669"/>
    <property type="project" value="TreeGrafter"/>
</dbReference>
<evidence type="ECO:0000259" key="1">
    <source>
        <dbReference type="Pfam" id="PF01551"/>
    </source>
</evidence>
<dbReference type="EMBL" id="JACHMU010000001">
    <property type="protein sequence ID" value="MBB5744315.1"/>
    <property type="molecule type" value="Genomic_DNA"/>
</dbReference>
<dbReference type="PANTHER" id="PTHR21666:SF270">
    <property type="entry name" value="MUREIN HYDROLASE ACTIVATOR ENVC"/>
    <property type="match status" value="1"/>
</dbReference>
<evidence type="ECO:0000313" key="3">
    <source>
        <dbReference type="Proteomes" id="UP000517712"/>
    </source>
</evidence>
<dbReference type="InterPro" id="IPR011055">
    <property type="entry name" value="Dup_hybrid_motif"/>
</dbReference>
<dbReference type="CDD" id="cd12797">
    <property type="entry name" value="M23_peptidase"/>
    <property type="match status" value="1"/>
</dbReference>
<feature type="domain" description="M23ase beta-sheet core" evidence="1">
    <location>
        <begin position="64"/>
        <end position="156"/>
    </location>
</feature>
<proteinExistence type="predicted"/>
<dbReference type="AlphaFoldDB" id="A0A7W9CEV0"/>
<dbReference type="Pfam" id="PF01551">
    <property type="entry name" value="Peptidase_M23"/>
    <property type="match status" value="1"/>
</dbReference>
<keyword evidence="3" id="KW-1185">Reference proteome</keyword>
<sequence length="186" mass="19368">MPSSTRALYPRWRTLAVLLLGVVLALAPGSTASPDGVPSWRWPVAGARDVVEPYRAPVHEYAAGHRGVDVAAPQGEVVRAPADGVVAFRGVVVDRPLITVDHGGGYVSTFEPLRSELAPGATVRAGDAIGTVAAGGHAASDTLHIGVRLHGVYINPMLLFGDVPRAVLLPCCDGIMREGGRVGRSL</sequence>
<dbReference type="PANTHER" id="PTHR21666">
    <property type="entry name" value="PEPTIDASE-RELATED"/>
    <property type="match status" value="1"/>
</dbReference>
<protein>
    <submittedName>
        <fullName evidence="2">Murein DD-endopeptidase MepM/ murein hydrolase activator NlpD</fullName>
    </submittedName>
</protein>
<dbReference type="InterPro" id="IPR050570">
    <property type="entry name" value="Cell_wall_metabolism_enzyme"/>
</dbReference>
<dbReference type="RefSeq" id="WP_144796347.1">
    <property type="nucleotide sequence ID" value="NZ_BAAAPG010000001.1"/>
</dbReference>
<organism evidence="2 3">
    <name type="scientific">Microbacterium ginsengiterrae</name>
    <dbReference type="NCBI Taxonomy" id="546115"/>
    <lineage>
        <taxon>Bacteria</taxon>
        <taxon>Bacillati</taxon>
        <taxon>Actinomycetota</taxon>
        <taxon>Actinomycetes</taxon>
        <taxon>Micrococcales</taxon>
        <taxon>Microbacteriaceae</taxon>
        <taxon>Microbacterium</taxon>
    </lineage>
</organism>
<evidence type="ECO:0000313" key="2">
    <source>
        <dbReference type="EMBL" id="MBB5744315.1"/>
    </source>
</evidence>
<accession>A0A7W9CEV0</accession>
<dbReference type="InterPro" id="IPR016047">
    <property type="entry name" value="M23ase_b-sheet_dom"/>
</dbReference>
<dbReference type="SUPFAM" id="SSF51261">
    <property type="entry name" value="Duplicated hybrid motif"/>
    <property type="match status" value="1"/>
</dbReference>
<comment type="caution">
    <text evidence="2">The sequence shown here is derived from an EMBL/GenBank/DDBJ whole genome shotgun (WGS) entry which is preliminary data.</text>
</comment>